<protein>
    <recommendedName>
        <fullName evidence="1">DUF7041 domain-containing protein</fullName>
    </recommendedName>
</protein>
<dbReference type="AlphaFoldDB" id="A0A8R2QYK0"/>
<evidence type="ECO:0000313" key="3">
    <source>
        <dbReference type="Proteomes" id="UP000005204"/>
    </source>
</evidence>
<dbReference type="PANTHER" id="PTHR33327">
    <property type="entry name" value="ENDONUCLEASE"/>
    <property type="match status" value="1"/>
</dbReference>
<dbReference type="GeneID" id="119629003"/>
<dbReference type="RefSeq" id="XP_037869234.1">
    <property type="nucleotide sequence ID" value="XM_038013306.1"/>
</dbReference>
<evidence type="ECO:0000259" key="1">
    <source>
        <dbReference type="Pfam" id="PF23055"/>
    </source>
</evidence>
<reference evidence="2" key="2">
    <citation type="submission" date="2022-06" db="UniProtKB">
        <authorList>
            <consortium name="EnsemblMetazoa"/>
        </authorList>
    </citation>
    <scope>IDENTIFICATION</scope>
    <source>
        <strain evidence="2">p50T (Dazao)</strain>
    </source>
</reference>
<sequence length="163" mass="18870">MENASEVCRVGVKVPPFWPNEPALWFVQLEGQFALSNITVDATKFYHVLANLDYKYVCEVKDIITNPPTENKYEKIKTELISRLSASQEQRVRQLLTHEELGDRKPSQFLRHLRNLAGSDVPDEFIRSLWTSRLPSHVQAIIAASHNRSFFFYVYYGTTDTPH</sequence>
<accession>A0A8R2QYK0</accession>
<dbReference type="EnsemblMetazoa" id="XM_038013306.1">
    <property type="protein sequence ID" value="XP_037869234.1"/>
    <property type="gene ID" value="LOC119629003"/>
</dbReference>
<dbReference type="Proteomes" id="UP000005204">
    <property type="component" value="Unassembled WGS sequence"/>
</dbReference>
<organism evidence="2 3">
    <name type="scientific">Bombyx mori</name>
    <name type="common">Silk moth</name>
    <dbReference type="NCBI Taxonomy" id="7091"/>
    <lineage>
        <taxon>Eukaryota</taxon>
        <taxon>Metazoa</taxon>
        <taxon>Ecdysozoa</taxon>
        <taxon>Arthropoda</taxon>
        <taxon>Hexapoda</taxon>
        <taxon>Insecta</taxon>
        <taxon>Pterygota</taxon>
        <taxon>Neoptera</taxon>
        <taxon>Endopterygota</taxon>
        <taxon>Lepidoptera</taxon>
        <taxon>Glossata</taxon>
        <taxon>Ditrysia</taxon>
        <taxon>Bombycoidea</taxon>
        <taxon>Bombycidae</taxon>
        <taxon>Bombycinae</taxon>
        <taxon>Bombyx</taxon>
    </lineage>
</organism>
<dbReference type="Pfam" id="PF23055">
    <property type="entry name" value="DUF7041"/>
    <property type="match status" value="1"/>
</dbReference>
<dbReference type="KEGG" id="bmor:119629003"/>
<name>A0A8R2QYK0_BOMMO</name>
<evidence type="ECO:0000313" key="2">
    <source>
        <dbReference type="EnsemblMetazoa" id="XP_037869234.1"/>
    </source>
</evidence>
<dbReference type="InterPro" id="IPR055469">
    <property type="entry name" value="DUF7041"/>
</dbReference>
<feature type="domain" description="DUF7041" evidence="1">
    <location>
        <begin position="14"/>
        <end position="97"/>
    </location>
</feature>
<proteinExistence type="predicted"/>
<keyword evidence="3" id="KW-1185">Reference proteome</keyword>
<dbReference type="PANTHER" id="PTHR33327:SF3">
    <property type="entry name" value="RNA-DIRECTED DNA POLYMERASE"/>
    <property type="match status" value="1"/>
</dbReference>
<reference evidence="3" key="1">
    <citation type="journal article" date="2008" name="Insect Biochem. Mol. Biol.">
        <title>The genome of a lepidopteran model insect, the silkworm Bombyx mori.</title>
        <authorList>
            <consortium name="International Silkworm Genome Consortium"/>
        </authorList>
    </citation>
    <scope>NUCLEOTIDE SEQUENCE [LARGE SCALE GENOMIC DNA]</scope>
    <source>
        <strain evidence="3">p50T</strain>
    </source>
</reference>